<sequence>MLVALYLAAIVAANLSVVYFGPYASIINSFVFIGLDITTRDALHERWEGRNLWGKMALLILSGSVLSWLLNRDAGRIALASFTAFAASGAADTVVYHLLRHRPKLWRVNGSNAVSAAVDSVVFTSVAFGSFMPLIMAGQFLAKVAGGYLWALVLNRVYWRRAQAQER</sequence>
<gene>
    <name evidence="2" type="ORF">CWE10_06560</name>
</gene>
<dbReference type="AlphaFoldDB" id="A0A953LG44"/>
<proteinExistence type="predicted"/>
<comment type="caution">
    <text evidence="2">The sequence shown here is derived from an EMBL/GenBank/DDBJ whole genome shotgun (WGS) entry which is preliminary data.</text>
</comment>
<evidence type="ECO:0000313" key="2">
    <source>
        <dbReference type="EMBL" id="MBY6275873.1"/>
    </source>
</evidence>
<dbReference type="Pfam" id="PF02592">
    <property type="entry name" value="Vut_1"/>
    <property type="match status" value="1"/>
</dbReference>
<feature type="transmembrane region" description="Helical" evidence="1">
    <location>
        <begin position="140"/>
        <end position="159"/>
    </location>
</feature>
<dbReference type="RefSeq" id="WP_011197145.1">
    <property type="nucleotide sequence ID" value="NZ_JACSIR010000020.1"/>
</dbReference>
<dbReference type="EMBL" id="PIUK01000045">
    <property type="protein sequence ID" value="MBY6275873.1"/>
    <property type="molecule type" value="Genomic_DNA"/>
</dbReference>
<reference evidence="2" key="1">
    <citation type="submission" date="2017-11" db="EMBL/GenBank/DDBJ databases">
        <title>Three new genomes from thermophilic consortium.</title>
        <authorList>
            <person name="Quaggio R."/>
            <person name="Amgarten D."/>
            <person name="Setubal J.C."/>
        </authorList>
    </citation>
    <scope>NUCLEOTIDE SEQUENCE</scope>
    <source>
        <strain evidence="2">ZCTH01-B2</strain>
    </source>
</reference>
<feature type="transmembrane region" description="Helical" evidence="1">
    <location>
        <begin position="6"/>
        <end position="31"/>
    </location>
</feature>
<dbReference type="PANTHER" id="PTHR34300:SF2">
    <property type="entry name" value="QUEUOSINE PRECURSOR TRANSPORTER-RELATED"/>
    <property type="match status" value="1"/>
</dbReference>
<dbReference type="PANTHER" id="PTHR34300">
    <property type="entry name" value="QUEUOSINE PRECURSOR TRANSPORTER-RELATED"/>
    <property type="match status" value="1"/>
</dbReference>
<evidence type="ECO:0000313" key="3">
    <source>
        <dbReference type="Proteomes" id="UP000732377"/>
    </source>
</evidence>
<evidence type="ECO:0008006" key="4">
    <source>
        <dbReference type="Google" id="ProtNLM"/>
    </source>
</evidence>
<keyword evidence="1" id="KW-1133">Transmembrane helix</keyword>
<keyword evidence="1" id="KW-0812">Transmembrane</keyword>
<accession>A0A953LG44</accession>
<dbReference type="InterPro" id="IPR003744">
    <property type="entry name" value="YhhQ"/>
</dbReference>
<keyword evidence="1" id="KW-0472">Membrane</keyword>
<dbReference type="OMA" id="WSLILFR"/>
<evidence type="ECO:0000256" key="1">
    <source>
        <dbReference type="SAM" id="Phobius"/>
    </source>
</evidence>
<protein>
    <recommendedName>
        <fullName evidence="4">VUT family protein</fullName>
    </recommendedName>
</protein>
<feature type="transmembrane region" description="Helical" evidence="1">
    <location>
        <begin position="52"/>
        <end position="71"/>
    </location>
</feature>
<dbReference type="Proteomes" id="UP000732377">
    <property type="component" value="Unassembled WGS sequence"/>
</dbReference>
<organism evidence="2 3">
    <name type="scientific">Symbiobacterium thermophilum</name>
    <dbReference type="NCBI Taxonomy" id="2734"/>
    <lineage>
        <taxon>Bacteria</taxon>
        <taxon>Bacillati</taxon>
        <taxon>Bacillota</taxon>
        <taxon>Clostridia</taxon>
        <taxon>Eubacteriales</taxon>
        <taxon>Symbiobacteriaceae</taxon>
        <taxon>Symbiobacterium</taxon>
    </lineage>
</organism>
<feature type="transmembrane region" description="Helical" evidence="1">
    <location>
        <begin position="77"/>
        <end position="99"/>
    </location>
</feature>
<name>A0A953LG44_SYMTR</name>